<feature type="compositionally biased region" description="Low complexity" evidence="1">
    <location>
        <begin position="104"/>
        <end position="115"/>
    </location>
</feature>
<feature type="non-terminal residue" evidence="2">
    <location>
        <position position="1"/>
    </location>
</feature>
<feature type="compositionally biased region" description="Basic and acidic residues" evidence="1">
    <location>
        <begin position="1"/>
        <end position="16"/>
    </location>
</feature>
<dbReference type="EMBL" id="CADCTN010000188">
    <property type="protein sequence ID" value="CAA9261836.1"/>
    <property type="molecule type" value="Genomic_DNA"/>
</dbReference>
<accession>A0A6J4ITX9</accession>
<feature type="compositionally biased region" description="Basic and acidic residues" evidence="1">
    <location>
        <begin position="85"/>
        <end position="103"/>
    </location>
</feature>
<organism evidence="2">
    <name type="scientific">uncultured Blastococcus sp</name>
    <dbReference type="NCBI Taxonomy" id="217144"/>
    <lineage>
        <taxon>Bacteria</taxon>
        <taxon>Bacillati</taxon>
        <taxon>Actinomycetota</taxon>
        <taxon>Actinomycetes</taxon>
        <taxon>Geodermatophilales</taxon>
        <taxon>Geodermatophilaceae</taxon>
        <taxon>Blastococcus</taxon>
        <taxon>environmental samples</taxon>
    </lineage>
</organism>
<keyword evidence="2" id="KW-0413">Isomerase</keyword>
<gene>
    <name evidence="2" type="ORF">AVDCRST_MAG52-2637</name>
</gene>
<dbReference type="EC" id="5.2.1.8" evidence="2"/>
<proteinExistence type="predicted"/>
<feature type="region of interest" description="Disordered" evidence="1">
    <location>
        <begin position="1"/>
        <end position="177"/>
    </location>
</feature>
<feature type="compositionally biased region" description="Basic residues" evidence="1">
    <location>
        <begin position="17"/>
        <end position="30"/>
    </location>
</feature>
<dbReference type="AlphaFoldDB" id="A0A6J4ITX9"/>
<evidence type="ECO:0000256" key="1">
    <source>
        <dbReference type="SAM" id="MobiDB-lite"/>
    </source>
</evidence>
<protein>
    <submittedName>
        <fullName evidence="2">Peptidylprolyl isomerase, FKBP-type</fullName>
        <ecNumber evidence="2">5.2.1.8</ecNumber>
    </submittedName>
</protein>
<feature type="non-terminal residue" evidence="2">
    <location>
        <position position="177"/>
    </location>
</feature>
<dbReference type="GO" id="GO:0003755">
    <property type="term" value="F:peptidyl-prolyl cis-trans isomerase activity"/>
    <property type="evidence" value="ECO:0007669"/>
    <property type="project" value="UniProtKB-EC"/>
</dbReference>
<evidence type="ECO:0000313" key="2">
    <source>
        <dbReference type="EMBL" id="CAA9261836.1"/>
    </source>
</evidence>
<name>A0A6J4ITX9_9ACTN</name>
<feature type="compositionally biased region" description="Basic residues" evidence="1">
    <location>
        <begin position="74"/>
        <end position="84"/>
    </location>
</feature>
<sequence length="177" mass="20307">EPPHHRAPARRPDRSRPVPHRLRRRQRRWGCRVSSLRVPAGDGRSPGRPVREPRREARGADCRRRATVRPADQRRRRRRRRRGGRGHDRRGEVRGRLLRDRGGVRLLLEPGSGRDAAADRRGRTGHPGLRAGHHRHAGRRPADGHHPQRPRLRGGRPGSDPRGRHPRLRPGPGRGHL</sequence>
<feature type="compositionally biased region" description="Basic and acidic residues" evidence="1">
    <location>
        <begin position="49"/>
        <end position="64"/>
    </location>
</feature>
<reference evidence="2" key="1">
    <citation type="submission" date="2020-02" db="EMBL/GenBank/DDBJ databases">
        <authorList>
            <person name="Meier V. D."/>
        </authorList>
    </citation>
    <scope>NUCLEOTIDE SEQUENCE</scope>
    <source>
        <strain evidence="2">AVDCRST_MAG52</strain>
    </source>
</reference>